<organism evidence="1 2">
    <name type="scientific">Nicotiana tabacum</name>
    <name type="common">Common tobacco</name>
    <dbReference type="NCBI Taxonomy" id="4097"/>
    <lineage>
        <taxon>Eukaryota</taxon>
        <taxon>Viridiplantae</taxon>
        <taxon>Streptophyta</taxon>
        <taxon>Embryophyta</taxon>
        <taxon>Tracheophyta</taxon>
        <taxon>Spermatophyta</taxon>
        <taxon>Magnoliopsida</taxon>
        <taxon>eudicotyledons</taxon>
        <taxon>Gunneridae</taxon>
        <taxon>Pentapetalae</taxon>
        <taxon>asterids</taxon>
        <taxon>lamiids</taxon>
        <taxon>Solanales</taxon>
        <taxon>Solanaceae</taxon>
        <taxon>Nicotianoideae</taxon>
        <taxon>Nicotianeae</taxon>
        <taxon>Nicotiana</taxon>
    </lineage>
</organism>
<reference evidence="1" key="1">
    <citation type="journal article" date="2014" name="Nat. Commun.">
        <title>The tobacco genome sequence and its comparison with those of tomato and potato.</title>
        <authorList>
            <person name="Sierro N."/>
            <person name="Battey J.N."/>
            <person name="Ouadi S."/>
            <person name="Bakaher N."/>
            <person name="Bovet L."/>
            <person name="Willig A."/>
            <person name="Goepfert S."/>
            <person name="Peitsch M.C."/>
            <person name="Ivanov N.V."/>
        </authorList>
    </citation>
    <scope>NUCLEOTIDE SEQUENCE [LARGE SCALE GENOMIC DNA]</scope>
</reference>
<evidence type="ECO:0000313" key="2">
    <source>
        <dbReference type="RefSeq" id="XP_075080435.1"/>
    </source>
</evidence>
<dbReference type="RefSeq" id="XP_075080435.1">
    <property type="nucleotide sequence ID" value="XM_075224334.1"/>
</dbReference>
<protein>
    <submittedName>
        <fullName evidence="2">Secreted RxLR effector protein 161-like</fullName>
    </submittedName>
</protein>
<evidence type="ECO:0000313" key="1">
    <source>
        <dbReference type="Proteomes" id="UP000790787"/>
    </source>
</evidence>
<name>A0AC58S614_TOBAC</name>
<accession>A0AC58S614</accession>
<gene>
    <name evidence="2" type="primary">LOC142165945</name>
</gene>
<dbReference type="Proteomes" id="UP000790787">
    <property type="component" value="Chromosome 11"/>
</dbReference>
<sequence>MIGCRLVDTYLDLNAKLLLGQGEPLNDPARYRWLVGKLNYLTVIRPDILFLVSVINQFMDSPYDSHWDAVIRILRYIKPTPGKGLLFEDRGHEHIVGYTDVDSAVSPSDRRSTSRYCVLVGGHLVSWKSKKQNGVARSSTEAKYRAMALATCELVCVKQLLKELKF</sequence>
<proteinExistence type="predicted"/>
<reference evidence="2" key="2">
    <citation type="submission" date="2025-08" db="UniProtKB">
        <authorList>
            <consortium name="RefSeq"/>
        </authorList>
    </citation>
    <scope>IDENTIFICATION</scope>
    <source>
        <tissue evidence="2">Leaf</tissue>
    </source>
</reference>
<keyword evidence="1" id="KW-1185">Reference proteome</keyword>